<keyword evidence="7" id="KW-1185">Reference proteome</keyword>
<name>A0A2Z4XZH8_9GAMM</name>
<dbReference type="Proteomes" id="UP000251120">
    <property type="component" value="Chromosome"/>
</dbReference>
<dbReference type="SUPFAM" id="SSF55031">
    <property type="entry name" value="Bacterial exopeptidase dimerisation domain"/>
    <property type="match status" value="1"/>
</dbReference>
<evidence type="ECO:0000313" key="4">
    <source>
        <dbReference type="EMBL" id="AXA33845.1"/>
    </source>
</evidence>
<protein>
    <submittedName>
        <fullName evidence="5">Amidohydrolase</fullName>
    </submittedName>
    <submittedName>
        <fullName evidence="4">Peptidase M20</fullName>
    </submittedName>
</protein>
<dbReference type="Pfam" id="PF01546">
    <property type="entry name" value="Peptidase_M20"/>
    <property type="match status" value="1"/>
</dbReference>
<dbReference type="EMBL" id="CP043424">
    <property type="protein sequence ID" value="QIW12082.1"/>
    <property type="molecule type" value="Genomic_DNA"/>
</dbReference>
<dbReference type="GO" id="GO:0019877">
    <property type="term" value="P:diaminopimelate biosynthetic process"/>
    <property type="evidence" value="ECO:0007669"/>
    <property type="project" value="UniProtKB-ARBA"/>
</dbReference>
<reference evidence="5 7" key="2">
    <citation type="submission" date="2019-08" db="EMBL/GenBank/DDBJ databases">
        <title>Complete genome sequences of Francisella adeliensis (FSC1325 and FSC1326).</title>
        <authorList>
            <person name="Ohrman C."/>
            <person name="Uneklint I."/>
            <person name="Vallesi A."/>
            <person name="Karlsson L."/>
            <person name="Sjodin A."/>
        </authorList>
    </citation>
    <scope>NUCLEOTIDE SEQUENCE [LARGE SCALE GENOMIC DNA]</scope>
    <source>
        <strain evidence="5 7">FSC1325</strain>
    </source>
</reference>
<dbReference type="PIRSF" id="PIRSF005962">
    <property type="entry name" value="Pept_M20D_amidohydro"/>
    <property type="match status" value="1"/>
</dbReference>
<dbReference type="NCBIfam" id="TIGR01891">
    <property type="entry name" value="amidohydrolases"/>
    <property type="match status" value="1"/>
</dbReference>
<dbReference type="PANTHER" id="PTHR11014:SF63">
    <property type="entry name" value="METALLOPEPTIDASE, PUTATIVE (AFU_ORTHOLOGUE AFUA_6G09600)-RELATED"/>
    <property type="match status" value="1"/>
</dbReference>
<accession>A0A2Z4XZH8</accession>
<comment type="cofactor">
    <cofactor evidence="2">
        <name>Mn(2+)</name>
        <dbReference type="ChEBI" id="CHEBI:29035"/>
    </cofactor>
    <text evidence="2">The Mn(2+) ion enhances activity.</text>
</comment>
<dbReference type="Gene3D" id="3.30.70.360">
    <property type="match status" value="1"/>
</dbReference>
<evidence type="ECO:0000313" key="7">
    <source>
        <dbReference type="Proteomes" id="UP000681131"/>
    </source>
</evidence>
<dbReference type="GO" id="GO:0050118">
    <property type="term" value="F:N-acetyldiaminopimelate deacetylase activity"/>
    <property type="evidence" value="ECO:0007669"/>
    <property type="project" value="UniProtKB-ARBA"/>
</dbReference>
<dbReference type="Proteomes" id="UP000681131">
    <property type="component" value="Chromosome"/>
</dbReference>
<dbReference type="Gene3D" id="3.40.630.10">
    <property type="entry name" value="Zn peptidases"/>
    <property type="match status" value="1"/>
</dbReference>
<dbReference type="FunFam" id="3.30.70.360:FF:000001">
    <property type="entry name" value="N-acetyldiaminopimelate deacetylase"/>
    <property type="match status" value="1"/>
</dbReference>
<dbReference type="KEGG" id="fad:CDH04_05175"/>
<dbReference type="InterPro" id="IPR002933">
    <property type="entry name" value="Peptidase_M20"/>
</dbReference>
<feature type="binding site" evidence="2">
    <location>
        <position position="101"/>
    </location>
    <ligand>
        <name>Mn(2+)</name>
        <dbReference type="ChEBI" id="CHEBI:29035"/>
        <label>2</label>
    </ligand>
</feature>
<dbReference type="RefSeq" id="WP_112870019.1">
    <property type="nucleotide sequence ID" value="NZ_CP021781.1"/>
</dbReference>
<evidence type="ECO:0000259" key="3">
    <source>
        <dbReference type="Pfam" id="PF07687"/>
    </source>
</evidence>
<dbReference type="SUPFAM" id="SSF53187">
    <property type="entry name" value="Zn-dependent exopeptidases"/>
    <property type="match status" value="1"/>
</dbReference>
<feature type="binding site" evidence="2">
    <location>
        <position position="360"/>
    </location>
    <ligand>
        <name>Mn(2+)</name>
        <dbReference type="ChEBI" id="CHEBI:29035"/>
        <label>2</label>
    </ligand>
</feature>
<dbReference type="PANTHER" id="PTHR11014">
    <property type="entry name" value="PEPTIDASE M20 FAMILY MEMBER"/>
    <property type="match status" value="1"/>
</dbReference>
<dbReference type="InterPro" id="IPR017439">
    <property type="entry name" value="Amidohydrolase"/>
</dbReference>
<evidence type="ECO:0000256" key="1">
    <source>
        <dbReference type="ARBA" id="ARBA00022801"/>
    </source>
</evidence>
<dbReference type="Pfam" id="PF07687">
    <property type="entry name" value="M20_dimer"/>
    <property type="match status" value="1"/>
</dbReference>
<feature type="binding site" evidence="2">
    <location>
        <position position="99"/>
    </location>
    <ligand>
        <name>Mn(2+)</name>
        <dbReference type="ChEBI" id="CHEBI:29035"/>
        <label>2</label>
    </ligand>
</feature>
<dbReference type="GO" id="GO:0046872">
    <property type="term" value="F:metal ion binding"/>
    <property type="evidence" value="ECO:0007669"/>
    <property type="project" value="UniProtKB-KW"/>
</dbReference>
<evidence type="ECO:0000313" key="5">
    <source>
        <dbReference type="EMBL" id="QIW12082.1"/>
    </source>
</evidence>
<keyword evidence="2" id="KW-0464">Manganese</keyword>
<dbReference type="AlphaFoldDB" id="A0A2Z4XZH8"/>
<dbReference type="InterPro" id="IPR011650">
    <property type="entry name" value="Peptidase_M20_dimer"/>
</dbReference>
<gene>
    <name evidence="4" type="ORF">CDH04_05175</name>
    <name evidence="5" type="ORF">FZC43_05180</name>
</gene>
<feature type="domain" description="Peptidase M20 dimerisation" evidence="3">
    <location>
        <begin position="178"/>
        <end position="280"/>
    </location>
</feature>
<proteinExistence type="predicted"/>
<reference evidence="4 6" key="1">
    <citation type="submission" date="2017-06" db="EMBL/GenBank/DDBJ databases">
        <title>Complete genome of Francisella adeliensis.</title>
        <authorList>
            <person name="Vallesi A."/>
            <person name="Sjodin A."/>
        </authorList>
    </citation>
    <scope>NUCLEOTIDE SEQUENCE [LARGE SCALE GENOMIC DNA]</scope>
    <source>
        <strain evidence="4 6">FDC440</strain>
    </source>
</reference>
<feature type="binding site" evidence="2">
    <location>
        <position position="160"/>
    </location>
    <ligand>
        <name>Mn(2+)</name>
        <dbReference type="ChEBI" id="CHEBI:29035"/>
        <label>2</label>
    </ligand>
</feature>
<sequence length="385" mass="42059">MINISKNAIAELSRIRQHIHQYPELGFDVQNTASYIVDELKKLGLEIKEGIGKTGVVADLKVSESFKTIALRADMDALPIHEKNNCDYKSKIEGKAHMCGHDSHCAMVLVTAQQLVANKDKLNVNIRFIFQPSEEVLPGGAPAMIKDGALIGVDQIYGIHVLPTLEEGKMQVCSPVALAGVSLFEITFHGKGGHASTPMLSNDPIIMASSFVTQVQTIVSRNANSFDPIVVSVTAINSGSAFNVIPDQSTLKGAVRYLSSDGQQTAKKRIYDIAEGIAKTYNGSVDIDFVNGYPETRNSDEPVKRSLASMKKTLGEQNAIQSSIPWMASEDFSYFAKEIPACYAFLGVRNENKGFTSMVHEPTFDLSNEAMLNGLNYYINLIEGF</sequence>
<dbReference type="EMBL" id="CP021781">
    <property type="protein sequence ID" value="AXA33845.1"/>
    <property type="molecule type" value="Genomic_DNA"/>
</dbReference>
<dbReference type="InterPro" id="IPR036264">
    <property type="entry name" value="Bact_exopeptidase_dim_dom"/>
</dbReference>
<keyword evidence="2" id="KW-0479">Metal-binding</keyword>
<dbReference type="OrthoDB" id="9777385at2"/>
<evidence type="ECO:0000256" key="2">
    <source>
        <dbReference type="PIRSR" id="PIRSR005962-1"/>
    </source>
</evidence>
<evidence type="ECO:0000313" key="6">
    <source>
        <dbReference type="Proteomes" id="UP000251120"/>
    </source>
</evidence>
<keyword evidence="1" id="KW-0378">Hydrolase</keyword>
<organism evidence="4 6">
    <name type="scientific">Francisella adeliensis</name>
    <dbReference type="NCBI Taxonomy" id="2007306"/>
    <lineage>
        <taxon>Bacteria</taxon>
        <taxon>Pseudomonadati</taxon>
        <taxon>Pseudomonadota</taxon>
        <taxon>Gammaproteobacteria</taxon>
        <taxon>Thiotrichales</taxon>
        <taxon>Francisellaceae</taxon>
        <taxon>Francisella</taxon>
    </lineage>
</organism>
<feature type="binding site" evidence="2">
    <location>
        <position position="135"/>
    </location>
    <ligand>
        <name>Mn(2+)</name>
        <dbReference type="ChEBI" id="CHEBI:29035"/>
        <label>2</label>
    </ligand>
</feature>